<proteinExistence type="predicted"/>
<organism evidence="1 3">
    <name type="scientific">Serratia nevei</name>
    <dbReference type="NCBI Taxonomy" id="2703794"/>
    <lineage>
        <taxon>Bacteria</taxon>
        <taxon>Pseudomonadati</taxon>
        <taxon>Pseudomonadota</taxon>
        <taxon>Gammaproteobacteria</taxon>
        <taxon>Enterobacterales</taxon>
        <taxon>Yersiniaceae</taxon>
        <taxon>Serratia</taxon>
    </lineage>
</organism>
<gene>
    <name evidence="1" type="ORF">P9854_20545</name>
    <name evidence="2" type="ORF">P9921_07010</name>
</gene>
<dbReference type="RefSeq" id="WP_155407453.1">
    <property type="nucleotide sequence ID" value="NZ_JARTLO010000030.1"/>
</dbReference>
<dbReference type="Proteomes" id="UP001174748">
    <property type="component" value="Unassembled WGS sequence"/>
</dbReference>
<protein>
    <submittedName>
        <fullName evidence="1">Uncharacterized protein</fullName>
    </submittedName>
</protein>
<evidence type="ECO:0000313" key="3">
    <source>
        <dbReference type="Proteomes" id="UP001173597"/>
    </source>
</evidence>
<evidence type="ECO:0000313" key="4">
    <source>
        <dbReference type="Proteomes" id="UP001174748"/>
    </source>
</evidence>
<name>A0AAW6XBM8_9GAMM</name>
<dbReference type="EMBL" id="JARTLO010000030">
    <property type="protein sequence ID" value="MDK4768168.1"/>
    <property type="molecule type" value="Genomic_DNA"/>
</dbReference>
<evidence type="ECO:0000313" key="2">
    <source>
        <dbReference type="EMBL" id="MDK5170226.1"/>
    </source>
</evidence>
<comment type="caution">
    <text evidence="1">The sequence shown here is derived from an EMBL/GenBank/DDBJ whole genome shotgun (WGS) entry which is preliminary data.</text>
</comment>
<keyword evidence="4" id="KW-1185">Reference proteome</keyword>
<dbReference type="EMBL" id="JARTOI010000007">
    <property type="protein sequence ID" value="MDK5170226.1"/>
    <property type="molecule type" value="Genomic_DNA"/>
</dbReference>
<sequence>MNFKNPGAAVAAPGVEGEQPEHHAAAFACAQAAALKASQYREMPSFIAPINDKSN</sequence>
<dbReference type="Proteomes" id="UP001173597">
    <property type="component" value="Unassembled WGS sequence"/>
</dbReference>
<reference evidence="1" key="1">
    <citation type="submission" date="2023-01" db="EMBL/GenBank/DDBJ databases">
        <title>Genomic dissection of endemic carbapenem resistance: metallo-beta-lactamase gene dissemination through clonal, plasmid and integron transfer pathways.</title>
        <authorList>
            <person name="Macesic N."/>
        </authorList>
    </citation>
    <scope>NUCLEOTIDE SEQUENCE</scope>
    <source>
        <strain evidence="2">CPO382</strain>
        <strain evidence="1">CPO573</strain>
    </source>
</reference>
<dbReference type="AlphaFoldDB" id="A0AAW6XBM8"/>
<accession>A0AAW6XBM8</accession>
<evidence type="ECO:0000313" key="1">
    <source>
        <dbReference type="EMBL" id="MDK4768168.1"/>
    </source>
</evidence>